<dbReference type="GO" id="GO:0004177">
    <property type="term" value="F:aminopeptidase activity"/>
    <property type="evidence" value="ECO:0007669"/>
    <property type="project" value="UniProtKB-KW"/>
</dbReference>
<protein>
    <submittedName>
        <fullName evidence="3">Dipeptidyl aminopeptidases/acylaminoacyl-peptidases-like protein</fullName>
    </submittedName>
</protein>
<sequence length="726" mass="79417">MKIALRSGLPAVALLAAAALSPAAQAGESKGRPWTLEDILTVPEVNEIALSDNGRLAIYAAEIADLDAGKPRSHIRIVDVETGRTKELLTVDTIKSLRSVPGTQDWSALVDLGEGQQLYRIDTEGKLLPLIVNPNPVPVGKADMSFPLGGGIRPSHIGILDYDWSPDGKWLWYSQLRAKSDGPRVRFDEEVTALLGRRRSTIDVEVDFFLRNPEGDTTRIMARPSTDRVATRGGGRVLWRGNEVQFRIETSDGTLGGAFEFVAWNRVNRTVRTLAKQRDLLSMSILVGPRGGQLSTSGLGSDRELIETSAEGRPHSYGRVAFDIGDSRSAGWKRSRDGKRVVIGTRGLGDARYGLALIDKTGVRELRADASLTRCGFDGMLRSAICVEEGMSRPPRLVRVDLGTDKITDLGPISPRHEEIEPLQTIARTFVSRDGYWSSGYVLLPRGHRAADRHPAVVVTHGTDADDRFAEPANQWNYPVQLLAERGYVVLLLNDPSPGQSKDLMDAMHAWLRGKGPPDPETVQQKLWLTGVHSFEDAVTELAAEGLIDPARVGIAGYSRGSQMVNVTVTNSKMFRAASSGDGGFLEPAGYATGRSSYDAVYGGAPLSDNIERWRRFAPSLNADKVCAAVLQQVASASPSQIELFEALRAAGVATQISYYPGATAASDETHVFYLTTNRLRAMRENIAWFDYWLLDKRDADAPFPDHVVKWDRLKKNLPDRCAAAP</sequence>
<gene>
    <name evidence="3" type="ordered locus">Sala_2532</name>
</gene>
<feature type="disulfide bond" evidence="5 6">
    <location>
        <begin position="375"/>
        <end position="386"/>
    </location>
</feature>
<dbReference type="eggNOG" id="COG1506">
    <property type="taxonomic scope" value="Bacteria"/>
</dbReference>
<evidence type="ECO:0000256" key="1">
    <source>
        <dbReference type="SAM" id="SignalP"/>
    </source>
</evidence>
<dbReference type="MEROPS" id="S09.032"/>
<dbReference type="RefSeq" id="WP_011542804.1">
    <property type="nucleotide sequence ID" value="NC_008048.1"/>
</dbReference>
<dbReference type="SMR" id="Q1GQ33"/>
<proteinExistence type="evidence at protein level"/>
<dbReference type="GO" id="GO:0008236">
    <property type="term" value="F:serine-type peptidase activity"/>
    <property type="evidence" value="ECO:0007669"/>
    <property type="project" value="InterPro"/>
</dbReference>
<evidence type="ECO:0000313" key="3">
    <source>
        <dbReference type="EMBL" id="ABF54239.1"/>
    </source>
</evidence>
<name>Q1GQ33_SPHAL</name>
<evidence type="ECO:0007829" key="6">
    <source>
        <dbReference type="PDB" id="5JRL"/>
    </source>
</evidence>
<feature type="domain" description="Peptidase S9 prolyl oligopeptidase catalytic" evidence="2">
    <location>
        <begin position="531"/>
        <end position="694"/>
    </location>
</feature>
<dbReference type="GO" id="GO:0006508">
    <property type="term" value="P:proteolysis"/>
    <property type="evidence" value="ECO:0007669"/>
    <property type="project" value="InterPro"/>
</dbReference>
<keyword evidence="1" id="KW-0732">Signal</keyword>
<feature type="disulfide bond" evidence="5 6">
    <location>
        <begin position="627"/>
        <end position="722"/>
    </location>
</feature>
<evidence type="ECO:0000259" key="2">
    <source>
        <dbReference type="Pfam" id="PF00326"/>
    </source>
</evidence>
<dbReference type="AlphaFoldDB" id="Q1GQ33"/>
<dbReference type="Proteomes" id="UP000006578">
    <property type="component" value="Chromosome"/>
</dbReference>
<dbReference type="PDBsum" id="5JRK"/>
<dbReference type="STRING" id="317655.Sala_2532"/>
<reference evidence="3 4" key="1">
    <citation type="journal article" date="2009" name="Proc. Natl. Acad. Sci. U.S.A.">
        <title>The genomic basis of trophic strategy in marine bacteria.</title>
        <authorList>
            <person name="Lauro F.M."/>
            <person name="McDougald D."/>
            <person name="Thomas T."/>
            <person name="Williams T.J."/>
            <person name="Egan S."/>
            <person name="Rice S."/>
            <person name="DeMaere M.Z."/>
            <person name="Ting L."/>
            <person name="Ertan H."/>
            <person name="Johnson J."/>
            <person name="Ferriera S."/>
            <person name="Lapidus A."/>
            <person name="Anderson I."/>
            <person name="Kyrpides N."/>
            <person name="Munk A.C."/>
            <person name="Detter C."/>
            <person name="Han C.S."/>
            <person name="Brown M.V."/>
            <person name="Robb F.T."/>
            <person name="Kjelleberg S."/>
            <person name="Cavicchioli R."/>
        </authorList>
    </citation>
    <scope>NUCLEOTIDE SEQUENCE [LARGE SCALE GENOMIC DNA]</scope>
    <source>
        <strain evidence="4">DSM 13593 / LMG 18877 / RB2256</strain>
    </source>
</reference>
<dbReference type="InterPro" id="IPR029058">
    <property type="entry name" value="AB_hydrolase_fold"/>
</dbReference>
<reference evidence="5 6" key="2">
    <citation type="journal article" date="2016" name="Angew. Chem. Int. Ed. Engl.">
        <title>Structure and Mechanism of the SphingopyxinI Lasso Peptide Isopeptidase.</title>
        <authorList>
            <person name="Fage C.D."/>
            <person name="Hegemann J.D."/>
            <person name="Nebel A.J."/>
            <person name="Steinbach R.M."/>
            <person name="Zhu S."/>
            <person name="Linne U."/>
            <person name="Harms K."/>
            <person name="Bange G."/>
            <person name="Marahiel M.A."/>
        </authorList>
    </citation>
    <scope>X-RAY CRYSTALLOGRAPHY (3.00 ANGSTROMS)</scope>
    <scope>DISULFIDE BONDS</scope>
</reference>
<feature type="chain" id="PRO_5004189477" evidence="1">
    <location>
        <begin position="27"/>
        <end position="726"/>
    </location>
</feature>
<dbReference type="SUPFAM" id="SSF53474">
    <property type="entry name" value="alpha/beta-Hydrolases"/>
    <property type="match status" value="1"/>
</dbReference>
<dbReference type="EMBL" id="CP000356">
    <property type="protein sequence ID" value="ABF54239.1"/>
    <property type="molecule type" value="Genomic_DNA"/>
</dbReference>
<feature type="signal peptide" evidence="1">
    <location>
        <begin position="1"/>
        <end position="26"/>
    </location>
</feature>
<evidence type="ECO:0000313" key="4">
    <source>
        <dbReference type="Proteomes" id="UP000006578"/>
    </source>
</evidence>
<keyword evidence="3" id="KW-0031">Aminopeptidase</keyword>
<organism evidence="3 4">
    <name type="scientific">Sphingopyxis alaskensis (strain DSM 13593 / LMG 18877 / RB2256)</name>
    <name type="common">Sphingomonas alaskensis</name>
    <dbReference type="NCBI Taxonomy" id="317655"/>
    <lineage>
        <taxon>Bacteria</taxon>
        <taxon>Pseudomonadati</taxon>
        <taxon>Pseudomonadota</taxon>
        <taxon>Alphaproteobacteria</taxon>
        <taxon>Sphingomonadales</taxon>
        <taxon>Sphingomonadaceae</taxon>
        <taxon>Sphingopyxis</taxon>
    </lineage>
</organism>
<accession>Q1GQ33</accession>
<dbReference type="OrthoDB" id="100212at2"/>
<evidence type="ECO:0007829" key="5">
    <source>
        <dbReference type="PDB" id="5JRK"/>
    </source>
</evidence>
<keyword evidence="4" id="KW-1185">Reference proteome</keyword>
<keyword evidence="3" id="KW-0645">Protease</keyword>
<dbReference type="Pfam" id="PF00326">
    <property type="entry name" value="Peptidase_S9"/>
    <property type="match status" value="1"/>
</dbReference>
<keyword evidence="5 6" id="KW-0002">3D-structure</keyword>
<dbReference type="InterPro" id="IPR001375">
    <property type="entry name" value="Peptidase_S9_cat"/>
</dbReference>
<dbReference type="HOGENOM" id="CLU_382587_0_0_5"/>
<keyword evidence="3" id="KW-0378">Hydrolase</keyword>
<dbReference type="ESTHER" id="sphal-q1gq33">
    <property type="family name" value="ACPH_Peptidase_S9"/>
</dbReference>
<dbReference type="PDBsum" id="5JRL"/>
<dbReference type="KEGG" id="sal:Sala_2532"/>
<dbReference type="SUPFAM" id="SSF82171">
    <property type="entry name" value="DPP6 N-terminal domain-like"/>
    <property type="match status" value="1"/>
</dbReference>
<dbReference type="PDB" id="5JRK">
    <property type="method" value="X-ray"/>
    <property type="resolution" value="3.00 A"/>
    <property type="chains" value="A/B=1-726"/>
</dbReference>
<dbReference type="Gene3D" id="3.40.50.1820">
    <property type="entry name" value="alpha/beta hydrolase"/>
    <property type="match status" value="1"/>
</dbReference>
<dbReference type="PDB" id="5JRL">
    <property type="method" value="X-ray"/>
    <property type="resolution" value="3.20 A"/>
    <property type="chains" value="A/B/C/D=1-726"/>
</dbReference>